<evidence type="ECO:0000256" key="1">
    <source>
        <dbReference type="ARBA" id="ARBA00008919"/>
    </source>
</evidence>
<dbReference type="Pfam" id="PF18025">
    <property type="entry name" value="FucT_N"/>
    <property type="match status" value="1"/>
</dbReference>
<gene>
    <name evidence="6" type="ORF">NIES37_58610</name>
</gene>
<dbReference type="InterPro" id="IPR055270">
    <property type="entry name" value="Glyco_tran_10_C"/>
</dbReference>
<reference evidence="6 7" key="1">
    <citation type="submission" date="2017-06" db="EMBL/GenBank/DDBJ databases">
        <title>Genome sequencing of cyanobaciteial culture collection at National Institute for Environmental Studies (NIES).</title>
        <authorList>
            <person name="Hirose Y."/>
            <person name="Shimura Y."/>
            <person name="Fujisawa T."/>
            <person name="Nakamura Y."/>
            <person name="Kawachi M."/>
        </authorList>
    </citation>
    <scope>NUCLEOTIDE SEQUENCE [LARGE SCALE GENOMIC DNA]</scope>
    <source>
        <strain evidence="6 7">NIES-37</strain>
    </source>
</reference>
<evidence type="ECO:0000259" key="5">
    <source>
        <dbReference type="Pfam" id="PF18025"/>
    </source>
</evidence>
<dbReference type="Gene3D" id="3.40.50.11660">
    <property type="entry name" value="Glycosyl transferase family 10, C-terminal domain"/>
    <property type="match status" value="1"/>
</dbReference>
<dbReference type="RefSeq" id="WP_096581674.1">
    <property type="nucleotide sequence ID" value="NZ_CAWNJS010000001.1"/>
</dbReference>
<name>A0A1Z4N801_9CYAN</name>
<dbReference type="PANTHER" id="PTHR11929">
    <property type="entry name" value="ALPHA- 1,3 -FUCOSYLTRANSFERASE"/>
    <property type="match status" value="1"/>
</dbReference>
<evidence type="ECO:0000256" key="2">
    <source>
        <dbReference type="ARBA" id="ARBA00022676"/>
    </source>
</evidence>
<dbReference type="GO" id="GO:0008417">
    <property type="term" value="F:fucosyltransferase activity"/>
    <property type="evidence" value="ECO:0007669"/>
    <property type="project" value="InterPro"/>
</dbReference>
<dbReference type="Pfam" id="PF00852">
    <property type="entry name" value="Glyco_transf_10"/>
    <property type="match status" value="1"/>
</dbReference>
<dbReference type="KEGG" id="ttq:NIES37_58610"/>
<accession>A0A1Z4N801</accession>
<dbReference type="GO" id="GO:0016020">
    <property type="term" value="C:membrane"/>
    <property type="evidence" value="ECO:0007669"/>
    <property type="project" value="InterPro"/>
</dbReference>
<dbReference type="PANTHER" id="PTHR11929:SF194">
    <property type="entry name" value="ALPHA-(1,3)-FUCOSYLTRANSFERASE 10"/>
    <property type="match status" value="1"/>
</dbReference>
<dbReference type="InterPro" id="IPR038577">
    <property type="entry name" value="GT10-like_C_sf"/>
</dbReference>
<feature type="domain" description="Fucosyltransferase C-terminal" evidence="4">
    <location>
        <begin position="115"/>
        <end position="232"/>
    </location>
</feature>
<keyword evidence="2" id="KW-0328">Glycosyltransferase</keyword>
<protein>
    <submittedName>
        <fullName evidence="6">Uncharacterized protein</fullName>
    </submittedName>
</protein>
<evidence type="ECO:0000313" key="7">
    <source>
        <dbReference type="Proteomes" id="UP000218785"/>
    </source>
</evidence>
<evidence type="ECO:0000259" key="4">
    <source>
        <dbReference type="Pfam" id="PF00852"/>
    </source>
</evidence>
<comment type="similarity">
    <text evidence="1">Belongs to the glycosyltransferase 10 family.</text>
</comment>
<sequence>MKKEIKIKFINGITYEAGIQEILNCVADKYSFVKTEKPDFIIFGPYGNDIPPKGEYIRIGYYCENMTPDMNLCDWAFGVPYEEEINNPRYMRIQWHGFDPNVLVKTNLDLDAQIAQKTKFCNFIYSNKVPLREQFYRALSKYKPVDAPGKSMNNMPGIDSTIQQTSKWKRKRDFLSQYKFTIAFENYSYPGYNTEKLLDPMVVNSLPIYWGNPYIGRHFNTNSFVNTHDYFKENRCPLLKFVELNSNADFKDMRPLTFIKPGDKIKRKFKSISREIKIKILYSSFDEIIEKIIEIDRDDTLYAKYLSEPWFYQNKPPSNESVVNRWQEIFG</sequence>
<evidence type="ECO:0000313" key="6">
    <source>
        <dbReference type="EMBL" id="BAZ01854.1"/>
    </source>
</evidence>
<dbReference type="AlphaFoldDB" id="A0A1Z4N801"/>
<proteinExistence type="inferred from homology"/>
<keyword evidence="3" id="KW-0808">Transferase</keyword>
<dbReference type="InterPro" id="IPR041058">
    <property type="entry name" value="FucT_N"/>
</dbReference>
<feature type="domain" description="Alpha-(1,3)-fucosyltransferase FucT N-terminal" evidence="5">
    <location>
        <begin position="8"/>
        <end position="94"/>
    </location>
</feature>
<dbReference type="SUPFAM" id="SSF53756">
    <property type="entry name" value="UDP-Glycosyltransferase/glycogen phosphorylase"/>
    <property type="match status" value="1"/>
</dbReference>
<evidence type="ECO:0000256" key="3">
    <source>
        <dbReference type="ARBA" id="ARBA00022679"/>
    </source>
</evidence>
<dbReference type="EMBL" id="AP018248">
    <property type="protein sequence ID" value="BAZ01854.1"/>
    <property type="molecule type" value="Genomic_DNA"/>
</dbReference>
<dbReference type="InterPro" id="IPR001503">
    <property type="entry name" value="Glyco_trans_10"/>
</dbReference>
<organism evidence="6 7">
    <name type="scientific">Tolypothrix tenuis PCC 7101</name>
    <dbReference type="NCBI Taxonomy" id="231146"/>
    <lineage>
        <taxon>Bacteria</taxon>
        <taxon>Bacillati</taxon>
        <taxon>Cyanobacteriota</taxon>
        <taxon>Cyanophyceae</taxon>
        <taxon>Nostocales</taxon>
        <taxon>Tolypothrichaceae</taxon>
        <taxon>Tolypothrix</taxon>
    </lineage>
</organism>
<dbReference type="Proteomes" id="UP000218785">
    <property type="component" value="Chromosome"/>
</dbReference>
<keyword evidence="7" id="KW-1185">Reference proteome</keyword>